<feature type="domain" description="DUF8135" evidence="2">
    <location>
        <begin position="119"/>
        <end position="166"/>
    </location>
</feature>
<dbReference type="RefSeq" id="WP_089866158.1">
    <property type="nucleotide sequence ID" value="NZ_FOTC01000001.1"/>
</dbReference>
<protein>
    <recommendedName>
        <fullName evidence="2">DUF8135 domain-containing protein</fullName>
    </recommendedName>
</protein>
<feature type="region of interest" description="Disordered" evidence="1">
    <location>
        <begin position="25"/>
        <end position="46"/>
    </location>
</feature>
<name>A0A1I4C0T9_9EURY</name>
<evidence type="ECO:0000313" key="3">
    <source>
        <dbReference type="EMBL" id="SFK74704.1"/>
    </source>
</evidence>
<feature type="region of interest" description="Disordered" evidence="1">
    <location>
        <begin position="76"/>
        <end position="119"/>
    </location>
</feature>
<keyword evidence="4" id="KW-1185">Reference proteome</keyword>
<accession>A0A1I4C0T9</accession>
<dbReference type="Pfam" id="PF26456">
    <property type="entry name" value="DUF8135"/>
    <property type="match status" value="1"/>
</dbReference>
<proteinExistence type="predicted"/>
<dbReference type="EMBL" id="FOTC01000001">
    <property type="protein sequence ID" value="SFK74704.1"/>
    <property type="molecule type" value="Genomic_DNA"/>
</dbReference>
<dbReference type="InterPro" id="IPR058448">
    <property type="entry name" value="DUF8135"/>
</dbReference>
<organism evidence="3 4">
    <name type="scientific">Halogranum rubrum</name>
    <dbReference type="NCBI Taxonomy" id="553466"/>
    <lineage>
        <taxon>Archaea</taxon>
        <taxon>Methanobacteriati</taxon>
        <taxon>Methanobacteriota</taxon>
        <taxon>Stenosarchaea group</taxon>
        <taxon>Halobacteria</taxon>
        <taxon>Halobacteriales</taxon>
        <taxon>Haloferacaceae</taxon>
    </lineage>
</organism>
<reference evidence="4" key="1">
    <citation type="submission" date="2016-10" db="EMBL/GenBank/DDBJ databases">
        <authorList>
            <person name="Varghese N."/>
            <person name="Submissions S."/>
        </authorList>
    </citation>
    <scope>NUCLEOTIDE SEQUENCE [LARGE SCALE GENOMIC DNA]</scope>
    <source>
        <strain evidence="4">CGMCC 1.7738</strain>
    </source>
</reference>
<feature type="region of interest" description="Disordered" evidence="1">
    <location>
        <begin position="1"/>
        <end position="20"/>
    </location>
</feature>
<dbReference type="AlphaFoldDB" id="A0A1I4C0T9"/>
<evidence type="ECO:0000256" key="1">
    <source>
        <dbReference type="SAM" id="MobiDB-lite"/>
    </source>
</evidence>
<sequence>MTEDSEKESAPTDDAAPLDELAREVRERNANRENGTASEREAVFEQVDVDSVDRERLWEDLLTDSADDDDDAVASVGQVERTGRAETAQNADAETTRSADAETPSMVEEVESPSDVTEHVVPKREYCQRCPHFSAPPDATCTHDGTDIVEVVSVGEFRVRNCPMVDD</sequence>
<dbReference type="Proteomes" id="UP000199607">
    <property type="component" value="Unassembled WGS sequence"/>
</dbReference>
<evidence type="ECO:0000313" key="4">
    <source>
        <dbReference type="Proteomes" id="UP000199607"/>
    </source>
</evidence>
<gene>
    <name evidence="3" type="ORF">SAMN04487950_0891</name>
</gene>
<dbReference type="STRING" id="553466.SAMN04487950_0891"/>
<evidence type="ECO:0000259" key="2">
    <source>
        <dbReference type="Pfam" id="PF26456"/>
    </source>
</evidence>